<reference evidence="3" key="3">
    <citation type="submission" date="2025-09" db="UniProtKB">
        <authorList>
            <consortium name="Ensembl"/>
        </authorList>
    </citation>
    <scope>IDENTIFICATION</scope>
</reference>
<sequence length="85" mass="9600">VHRLDPVTRVWQEVAPMHSCRCYFSVVALNDFIYALGGFDGHSLLNTAEKYNTELNQWSSTSSMNVRRNDASATALNGKVMFDML</sequence>
<dbReference type="InterPro" id="IPR006652">
    <property type="entry name" value="Kelch_1"/>
</dbReference>
<dbReference type="AlphaFoldDB" id="A0A8C4X7Z4"/>
<dbReference type="Pfam" id="PF01344">
    <property type="entry name" value="Kelch_1"/>
    <property type="match status" value="1"/>
</dbReference>
<dbReference type="Ensembl" id="ENSECRT00000011629.1">
    <property type="protein sequence ID" value="ENSECRP00000011442.1"/>
    <property type="gene ID" value="ENSECRG00000007625.1"/>
</dbReference>
<dbReference type="PANTHER" id="PTHR45632:SF3">
    <property type="entry name" value="KELCH-LIKE PROTEIN 32"/>
    <property type="match status" value="1"/>
</dbReference>
<evidence type="ECO:0000256" key="1">
    <source>
        <dbReference type="ARBA" id="ARBA00022441"/>
    </source>
</evidence>
<protein>
    <submittedName>
        <fullName evidence="3">Uncharacterized protein</fullName>
    </submittedName>
</protein>
<organism evidence="3 4">
    <name type="scientific">Erpetoichthys calabaricus</name>
    <name type="common">Rope fish</name>
    <name type="synonym">Calamoichthys calabaricus</name>
    <dbReference type="NCBI Taxonomy" id="27687"/>
    <lineage>
        <taxon>Eukaryota</taxon>
        <taxon>Metazoa</taxon>
        <taxon>Chordata</taxon>
        <taxon>Craniata</taxon>
        <taxon>Vertebrata</taxon>
        <taxon>Euteleostomi</taxon>
        <taxon>Actinopterygii</taxon>
        <taxon>Polypteriformes</taxon>
        <taxon>Polypteridae</taxon>
        <taxon>Erpetoichthys</taxon>
    </lineage>
</organism>
<evidence type="ECO:0000256" key="2">
    <source>
        <dbReference type="ARBA" id="ARBA00022737"/>
    </source>
</evidence>
<evidence type="ECO:0000313" key="3">
    <source>
        <dbReference type="Ensembl" id="ENSECRP00000011442.1"/>
    </source>
</evidence>
<dbReference type="PANTHER" id="PTHR45632">
    <property type="entry name" value="LD33804P"/>
    <property type="match status" value="1"/>
</dbReference>
<keyword evidence="4" id="KW-1185">Reference proteome</keyword>
<dbReference type="SMART" id="SM00612">
    <property type="entry name" value="Kelch"/>
    <property type="match status" value="2"/>
</dbReference>
<dbReference type="Gene3D" id="2.120.10.80">
    <property type="entry name" value="Kelch-type beta propeller"/>
    <property type="match status" value="1"/>
</dbReference>
<dbReference type="InterPro" id="IPR015915">
    <property type="entry name" value="Kelch-typ_b-propeller"/>
</dbReference>
<dbReference type="Proteomes" id="UP000694620">
    <property type="component" value="Chromosome 8"/>
</dbReference>
<proteinExistence type="predicted"/>
<reference evidence="3" key="2">
    <citation type="submission" date="2025-08" db="UniProtKB">
        <authorList>
            <consortium name="Ensembl"/>
        </authorList>
    </citation>
    <scope>IDENTIFICATION</scope>
</reference>
<evidence type="ECO:0000313" key="4">
    <source>
        <dbReference type="Proteomes" id="UP000694620"/>
    </source>
</evidence>
<dbReference type="SUPFAM" id="SSF117281">
    <property type="entry name" value="Kelch motif"/>
    <property type="match status" value="1"/>
</dbReference>
<dbReference type="GeneTree" id="ENSGT00940000154664"/>
<name>A0A8C4X7Z4_ERPCA</name>
<keyword evidence="1" id="KW-0880">Kelch repeat</keyword>
<reference evidence="3" key="1">
    <citation type="submission" date="2021-06" db="EMBL/GenBank/DDBJ databases">
        <authorList>
            <consortium name="Wellcome Sanger Institute Data Sharing"/>
        </authorList>
    </citation>
    <scope>NUCLEOTIDE SEQUENCE [LARGE SCALE GENOMIC DNA]</scope>
</reference>
<keyword evidence="2" id="KW-0677">Repeat</keyword>
<accession>A0A8C4X7Z4</accession>